<comment type="caution">
    <text evidence="2">The sequence shown here is derived from an EMBL/GenBank/DDBJ whole genome shotgun (WGS) entry which is preliminary data.</text>
</comment>
<evidence type="ECO:0000313" key="3">
    <source>
        <dbReference type="Proteomes" id="UP000552587"/>
    </source>
</evidence>
<name>A0A7W3U3H7_9GAMM</name>
<dbReference type="InterPro" id="IPR007345">
    <property type="entry name" value="Polysacch_pyruvyl_Trfase"/>
</dbReference>
<dbReference type="Pfam" id="PF04230">
    <property type="entry name" value="PS_pyruv_trans"/>
    <property type="match status" value="1"/>
</dbReference>
<protein>
    <submittedName>
        <fullName evidence="2">Polysaccharide pyruvyl transferase family protein</fullName>
    </submittedName>
</protein>
<gene>
    <name evidence="2" type="ORF">H4F99_05610</name>
</gene>
<evidence type="ECO:0000313" key="2">
    <source>
        <dbReference type="EMBL" id="MBB1087965.1"/>
    </source>
</evidence>
<dbReference type="AlphaFoldDB" id="A0A7W3U3H7"/>
<keyword evidence="3" id="KW-1185">Reference proteome</keyword>
<accession>A0A7W3U3H7</accession>
<organism evidence="2 3">
    <name type="scientific">Marilutibacter penaei</name>
    <dbReference type="NCBI Taxonomy" id="2759900"/>
    <lineage>
        <taxon>Bacteria</taxon>
        <taxon>Pseudomonadati</taxon>
        <taxon>Pseudomonadota</taxon>
        <taxon>Gammaproteobacteria</taxon>
        <taxon>Lysobacterales</taxon>
        <taxon>Lysobacteraceae</taxon>
        <taxon>Marilutibacter</taxon>
    </lineage>
</organism>
<evidence type="ECO:0000259" key="1">
    <source>
        <dbReference type="Pfam" id="PF04230"/>
    </source>
</evidence>
<proteinExistence type="predicted"/>
<reference evidence="2 3" key="1">
    <citation type="submission" date="2020-07" db="EMBL/GenBank/DDBJ databases">
        <authorList>
            <person name="Xu S."/>
            <person name="Li A."/>
        </authorList>
    </citation>
    <scope>NUCLEOTIDE SEQUENCE [LARGE SCALE GENOMIC DNA]</scope>
    <source>
        <strain evidence="2 3">SG-8</strain>
    </source>
</reference>
<feature type="domain" description="Polysaccharide pyruvyl transferase" evidence="1">
    <location>
        <begin position="19"/>
        <end position="306"/>
    </location>
</feature>
<dbReference type="Proteomes" id="UP000552587">
    <property type="component" value="Unassembled WGS sequence"/>
</dbReference>
<dbReference type="RefSeq" id="WP_182668740.1">
    <property type="nucleotide sequence ID" value="NZ_JACHTE010000003.1"/>
</dbReference>
<dbReference type="GO" id="GO:0016740">
    <property type="term" value="F:transferase activity"/>
    <property type="evidence" value="ECO:0007669"/>
    <property type="project" value="UniProtKB-KW"/>
</dbReference>
<sequence>MTIAFCGITERGREGFRENTGNFLHGYAARHIVGDHINVDIRDTSEESLQKVRDTCSHLAFVAATTIPVNFNPDFTNGHVTLADYIEKLGLPTVVFGLGAQAPLNTAIADCKVNPNTVRLLETLSRHSASIAVRGTFTAELCNALGIQNVEVVGCQSCFISLRPDFRFPELAPNIDGSRSIINFTLHSEERALLASSMRAGASHIGQCEHFEYAIKGKPVYEDISSVPEDLLALLPPPQLKLFRSGAVSFPAYHRWINETFHQFYSMPVWFEFLDQGFDFCVGTRFHGNMASMQRGIPSLWVTHDSRTKEFCDHLGLPQVALADIPADVRIEELVKEKIDTAHFNRKYPENYRRFHEYLRRNGVQNRLAPPI</sequence>
<dbReference type="EMBL" id="JACHTE010000003">
    <property type="protein sequence ID" value="MBB1087965.1"/>
    <property type="molecule type" value="Genomic_DNA"/>
</dbReference>
<keyword evidence="2" id="KW-0808">Transferase</keyword>